<evidence type="ECO:0000256" key="1">
    <source>
        <dbReference type="SAM" id="MobiDB-lite"/>
    </source>
</evidence>
<evidence type="ECO:0008006" key="4">
    <source>
        <dbReference type="Google" id="ProtNLM"/>
    </source>
</evidence>
<sequence length="294" mass="33448">MKTLTKTALLVAGVCSTSFVLGQQNSYNDRYDYNRNDSRDQRRYNQRDERQFNNAIDERREYNRRNEEYPRYDNRYEGRIGDNRRFDERDLSKAYDEGFEDGQRSQDVSERQEHREKYKHFTFGVYGGANSTRFEGETVDGKNLTGRLGYQLGFLVRAGGRIYGQIGAEYLTSSSQFYKAGDGQSVSDITSNIDQRYLHIPAYIGVKLAQSERGVSGVRLALGGEYATPLGTDKNDFNLNNADFQAATINGLVNLGFDAGPIMLDFVYHYGFADVLTSGNSKRRILGVNLGFKF</sequence>
<dbReference type="EMBL" id="CP059732">
    <property type="protein sequence ID" value="QMW03725.1"/>
    <property type="molecule type" value="Genomic_DNA"/>
</dbReference>
<dbReference type="RefSeq" id="WP_182460982.1">
    <property type="nucleotide sequence ID" value="NZ_CP059732.1"/>
</dbReference>
<dbReference type="Proteomes" id="UP000515369">
    <property type="component" value="Chromosome"/>
</dbReference>
<protein>
    <recommendedName>
        <fullName evidence="4">Outer membrane protein beta-barrel domain-containing protein</fullName>
    </recommendedName>
</protein>
<reference evidence="2 3" key="1">
    <citation type="submission" date="2020-07" db="EMBL/GenBank/DDBJ databases">
        <title>Spirosoma foliorum sp. nov., isolated from the leaves on the Nejang mountain Korea, Republic of.</title>
        <authorList>
            <person name="Ho H."/>
            <person name="Lee Y.-J."/>
            <person name="Nurcahyanto D.-A."/>
            <person name="Kim S.-G."/>
        </authorList>
    </citation>
    <scope>NUCLEOTIDE SEQUENCE [LARGE SCALE GENOMIC DNA]</scope>
    <source>
        <strain evidence="2 3">PL0136</strain>
    </source>
</reference>
<proteinExistence type="predicted"/>
<dbReference type="AlphaFoldDB" id="A0A7G5GXY3"/>
<accession>A0A7G5GXY3</accession>
<dbReference type="KEGG" id="sfol:H3H32_01850"/>
<evidence type="ECO:0000313" key="3">
    <source>
        <dbReference type="Proteomes" id="UP000515369"/>
    </source>
</evidence>
<gene>
    <name evidence="2" type="ORF">H3H32_01850</name>
</gene>
<name>A0A7G5GXY3_9BACT</name>
<feature type="region of interest" description="Disordered" evidence="1">
    <location>
        <begin position="94"/>
        <end position="114"/>
    </location>
</feature>
<keyword evidence="3" id="KW-1185">Reference proteome</keyword>
<organism evidence="2 3">
    <name type="scientific">Spirosoma foliorum</name>
    <dbReference type="NCBI Taxonomy" id="2710596"/>
    <lineage>
        <taxon>Bacteria</taxon>
        <taxon>Pseudomonadati</taxon>
        <taxon>Bacteroidota</taxon>
        <taxon>Cytophagia</taxon>
        <taxon>Cytophagales</taxon>
        <taxon>Cytophagaceae</taxon>
        <taxon>Spirosoma</taxon>
    </lineage>
</organism>
<evidence type="ECO:0000313" key="2">
    <source>
        <dbReference type="EMBL" id="QMW03725.1"/>
    </source>
</evidence>